<comment type="caution">
    <text evidence="2">The sequence shown here is derived from an EMBL/GenBank/DDBJ whole genome shotgun (WGS) entry which is preliminary data.</text>
</comment>
<dbReference type="InterPro" id="IPR002545">
    <property type="entry name" value="CheW-lke_dom"/>
</dbReference>
<evidence type="ECO:0000313" key="3">
    <source>
        <dbReference type="Proteomes" id="UP000534783"/>
    </source>
</evidence>
<dbReference type="Proteomes" id="UP000534783">
    <property type="component" value="Unassembled WGS sequence"/>
</dbReference>
<keyword evidence="3" id="KW-1185">Reference proteome</keyword>
<organism evidence="2 3">
    <name type="scientific">Candidatus Manganitrophus noduliformans</name>
    <dbReference type="NCBI Taxonomy" id="2606439"/>
    <lineage>
        <taxon>Bacteria</taxon>
        <taxon>Pseudomonadati</taxon>
        <taxon>Nitrospirota</taxon>
        <taxon>Nitrospiria</taxon>
        <taxon>Candidatus Troglogloeales</taxon>
        <taxon>Candidatus Manganitrophaceae</taxon>
        <taxon>Candidatus Manganitrophus</taxon>
    </lineage>
</organism>
<dbReference type="Gene3D" id="2.40.50.180">
    <property type="entry name" value="CheA-289, Domain 4"/>
    <property type="match status" value="1"/>
</dbReference>
<gene>
    <name evidence="2" type="ORF">MNODULE_16280</name>
</gene>
<reference evidence="2 3" key="1">
    <citation type="journal article" date="2020" name="Nature">
        <title>Bacterial chemolithoautotrophy via manganese oxidation.</title>
        <authorList>
            <person name="Yu H."/>
            <person name="Leadbetter J.R."/>
        </authorList>
    </citation>
    <scope>NUCLEOTIDE SEQUENCE [LARGE SCALE GENOMIC DNA]</scope>
    <source>
        <strain evidence="2 3">Mn-1</strain>
    </source>
</reference>
<dbReference type="PROSITE" id="PS50851">
    <property type="entry name" value="CHEW"/>
    <property type="match status" value="1"/>
</dbReference>
<dbReference type="AlphaFoldDB" id="A0A7X6IC47"/>
<dbReference type="Pfam" id="PF01584">
    <property type="entry name" value="CheW"/>
    <property type="match status" value="1"/>
</dbReference>
<dbReference type="GO" id="GO:0007165">
    <property type="term" value="P:signal transduction"/>
    <property type="evidence" value="ECO:0007669"/>
    <property type="project" value="InterPro"/>
</dbReference>
<dbReference type="PANTHER" id="PTHR22617">
    <property type="entry name" value="CHEMOTAXIS SENSOR HISTIDINE KINASE-RELATED"/>
    <property type="match status" value="1"/>
</dbReference>
<dbReference type="GO" id="GO:0005829">
    <property type="term" value="C:cytosol"/>
    <property type="evidence" value="ECO:0007669"/>
    <property type="project" value="TreeGrafter"/>
</dbReference>
<dbReference type="InterPro" id="IPR039315">
    <property type="entry name" value="CheW"/>
</dbReference>
<protein>
    <recommendedName>
        <fullName evidence="1">CheW-like domain-containing protein</fullName>
    </recommendedName>
</protein>
<dbReference type="InterPro" id="IPR036061">
    <property type="entry name" value="CheW-like_dom_sf"/>
</dbReference>
<sequence length="180" mass="20232">MPLFKETKKEEKVKAEKRIVRFNASGIEYAVSIERIKEIIYAKEVHPLPGAREGIEGVISLRGAVVPVIDSRKKLKAAAVPPGPPEHILIVEVRRQKIGLIVDRVNEVIAVREDQIQRTESFMDQNAAYVDGIYRVGERLIVLLNLERLWTAAETSELEATLSRTISNGADLSPQNKRKQ</sequence>
<proteinExistence type="predicted"/>
<evidence type="ECO:0000313" key="2">
    <source>
        <dbReference type="EMBL" id="NKE72308.1"/>
    </source>
</evidence>
<accession>A0A7X6IC47</accession>
<feature type="domain" description="CheW-like" evidence="1">
    <location>
        <begin position="16"/>
        <end position="155"/>
    </location>
</feature>
<dbReference type="GO" id="GO:0006935">
    <property type="term" value="P:chemotaxis"/>
    <property type="evidence" value="ECO:0007669"/>
    <property type="project" value="InterPro"/>
</dbReference>
<dbReference type="SMART" id="SM00260">
    <property type="entry name" value="CheW"/>
    <property type="match status" value="1"/>
</dbReference>
<dbReference type="Gene3D" id="2.30.30.40">
    <property type="entry name" value="SH3 Domains"/>
    <property type="match status" value="1"/>
</dbReference>
<evidence type="ECO:0000259" key="1">
    <source>
        <dbReference type="PROSITE" id="PS50851"/>
    </source>
</evidence>
<name>A0A7X6IC47_9BACT</name>
<dbReference type="EMBL" id="VTOW01000003">
    <property type="protein sequence ID" value="NKE72308.1"/>
    <property type="molecule type" value="Genomic_DNA"/>
</dbReference>
<dbReference type="SUPFAM" id="SSF50341">
    <property type="entry name" value="CheW-like"/>
    <property type="match status" value="1"/>
</dbReference>
<dbReference type="PANTHER" id="PTHR22617:SF23">
    <property type="entry name" value="CHEMOTAXIS PROTEIN CHEW"/>
    <property type="match status" value="1"/>
</dbReference>